<keyword evidence="1" id="KW-1133">Transmembrane helix</keyword>
<dbReference type="Pfam" id="PF02592">
    <property type="entry name" value="Vut_1"/>
    <property type="match status" value="1"/>
</dbReference>
<keyword evidence="1" id="KW-0997">Cell inner membrane</keyword>
<dbReference type="Proteomes" id="UP000199233">
    <property type="component" value="Unassembled WGS sequence"/>
</dbReference>
<evidence type="ECO:0000256" key="1">
    <source>
        <dbReference type="HAMAP-Rule" id="MF_02088"/>
    </source>
</evidence>
<dbReference type="GO" id="GO:0005886">
    <property type="term" value="C:plasma membrane"/>
    <property type="evidence" value="ECO:0007669"/>
    <property type="project" value="UniProtKB-SubCell"/>
</dbReference>
<accession>A0A1H9KY39</accession>
<reference evidence="2 3" key="1">
    <citation type="submission" date="2016-10" db="EMBL/GenBank/DDBJ databases">
        <authorList>
            <person name="de Groot N.N."/>
        </authorList>
    </citation>
    <scope>NUCLEOTIDE SEQUENCE [LARGE SCALE GENOMIC DNA]</scope>
    <source>
        <strain evidence="2 3">DSM 25927</strain>
    </source>
</reference>
<keyword evidence="1" id="KW-1003">Cell membrane</keyword>
<sequence length="246" mass="27551">MNRTAHFRHYDFLVAGLVCVLLCSNLIGPGKVCTWTLPLLGAVTFGAGNLFFPFSYIFGDVLTEVYGYARARRAIWAGFGAMLFATFMSWAIVNIPPEPSEPYNQQLQPALELVFGNTWRIALGSIVAYWIGDFANSFVLAKMKIWTQGRWLWTRTIGSTIVGQGVDSLAFYPIAFYGLWSTQTMISVILFNWAMKVAVEVVFTPLTYGVVNALKRAEGVDTYDVHTRFTPFSLKEEGETKKLHGD</sequence>
<dbReference type="HAMAP" id="MF_02088">
    <property type="entry name" value="Q_prec_transport"/>
    <property type="match status" value="1"/>
</dbReference>
<dbReference type="EMBL" id="FOFS01000014">
    <property type="protein sequence ID" value="SER03988.1"/>
    <property type="molecule type" value="Genomic_DNA"/>
</dbReference>
<keyword evidence="1" id="KW-0472">Membrane</keyword>
<dbReference type="GO" id="GO:0022857">
    <property type="term" value="F:transmembrane transporter activity"/>
    <property type="evidence" value="ECO:0007669"/>
    <property type="project" value="UniProtKB-UniRule"/>
</dbReference>
<organism evidence="2 3">
    <name type="scientific">Solimonas aquatica</name>
    <dbReference type="NCBI Taxonomy" id="489703"/>
    <lineage>
        <taxon>Bacteria</taxon>
        <taxon>Pseudomonadati</taxon>
        <taxon>Pseudomonadota</taxon>
        <taxon>Gammaproteobacteria</taxon>
        <taxon>Nevskiales</taxon>
        <taxon>Nevskiaceae</taxon>
        <taxon>Solimonas</taxon>
    </lineage>
</organism>
<proteinExistence type="inferred from homology"/>
<keyword evidence="3" id="KW-1185">Reference proteome</keyword>
<dbReference type="STRING" id="489703.SAMN04488038_11489"/>
<feature type="transmembrane region" description="Helical" evidence="1">
    <location>
        <begin position="39"/>
        <end position="62"/>
    </location>
</feature>
<keyword evidence="1" id="KW-0812">Transmembrane</keyword>
<comment type="subcellular location">
    <subcellularLocation>
        <location evidence="1">Cell inner membrane</location>
        <topology evidence="1">Multi-pass membrane protein</topology>
    </subcellularLocation>
</comment>
<feature type="transmembrane region" description="Helical" evidence="1">
    <location>
        <begin position="121"/>
        <end position="141"/>
    </location>
</feature>
<dbReference type="RefSeq" id="WP_093288915.1">
    <property type="nucleotide sequence ID" value="NZ_FOFS01000014.1"/>
</dbReference>
<protein>
    <recommendedName>
        <fullName evidence="1">Probable queuosine precursor transporter</fullName>
        <shortName evidence="1">Q precursor transporter</shortName>
    </recommendedName>
</protein>
<dbReference type="PANTHER" id="PTHR34300:SF2">
    <property type="entry name" value="QUEUOSINE PRECURSOR TRANSPORTER-RELATED"/>
    <property type="match status" value="1"/>
</dbReference>
<dbReference type="PANTHER" id="PTHR34300">
    <property type="entry name" value="QUEUOSINE PRECURSOR TRANSPORTER-RELATED"/>
    <property type="match status" value="1"/>
</dbReference>
<name>A0A1H9KY39_9GAMM</name>
<dbReference type="NCBIfam" id="TIGR00697">
    <property type="entry name" value="queuosine precursor transporter"/>
    <property type="match status" value="1"/>
</dbReference>
<comment type="caution">
    <text evidence="1">Lacks conserved residue(s) required for the propagation of feature annotation.</text>
</comment>
<keyword evidence="1" id="KW-0813">Transport</keyword>
<comment type="function">
    <text evidence="1">Involved in the import of queuosine (Q) precursors, required for Q precursor salvage.</text>
</comment>
<comment type="similarity">
    <text evidence="1">Belongs to the vitamin uptake transporter (VUT/ECF) (TC 2.A.88) family. Q precursor transporter subfamily.</text>
</comment>
<evidence type="ECO:0000313" key="3">
    <source>
        <dbReference type="Proteomes" id="UP000199233"/>
    </source>
</evidence>
<dbReference type="InterPro" id="IPR003744">
    <property type="entry name" value="YhhQ"/>
</dbReference>
<feature type="transmembrane region" description="Helical" evidence="1">
    <location>
        <begin position="74"/>
        <end position="93"/>
    </location>
</feature>
<evidence type="ECO:0000313" key="2">
    <source>
        <dbReference type="EMBL" id="SER03988.1"/>
    </source>
</evidence>
<gene>
    <name evidence="2" type="ORF">SAMN04488038_11489</name>
</gene>
<dbReference type="OrthoDB" id="9805479at2"/>
<dbReference type="AlphaFoldDB" id="A0A1H9KY39"/>